<dbReference type="Proteomes" id="UP000665944">
    <property type="component" value="Unassembled WGS sequence"/>
</dbReference>
<dbReference type="EMBL" id="CP014567">
    <property type="protein sequence ID" value="AVI05441.1"/>
    <property type="molecule type" value="Genomic_DNA"/>
</dbReference>
<reference evidence="18" key="1">
    <citation type="submission" date="2016-02" db="EMBL/GenBank/DDBJ databases">
        <title>Genomic sequence of a clinical Staphylococcus hominis isolate.</title>
        <authorList>
            <person name="McClure J.M."/>
            <person name="Zhang K."/>
        </authorList>
    </citation>
    <scope>NUCLEOTIDE SEQUENCE</scope>
    <source>
        <strain evidence="18">C34847</strain>
    </source>
</reference>
<keyword evidence="12 14" id="KW-0378">Hydrolase</keyword>
<evidence type="ECO:0000256" key="5">
    <source>
        <dbReference type="ARBA" id="ARBA00007383"/>
    </source>
</evidence>
<keyword evidence="20" id="KW-1185">Reference proteome</keyword>
<feature type="domain" description="RNase H type-2" evidence="17">
    <location>
        <begin position="72"/>
        <end position="255"/>
    </location>
</feature>
<keyword evidence="8 14" id="KW-0963">Cytoplasm</keyword>
<evidence type="ECO:0000256" key="2">
    <source>
        <dbReference type="ARBA" id="ARBA00001946"/>
    </source>
</evidence>
<feature type="binding site" evidence="14 15">
    <location>
        <position position="170"/>
    </location>
    <ligand>
        <name>a divalent metal cation</name>
        <dbReference type="ChEBI" id="CHEBI:60240"/>
    </ligand>
</feature>
<dbReference type="GO" id="GO:0005737">
    <property type="term" value="C:cytoplasm"/>
    <property type="evidence" value="ECO:0007669"/>
    <property type="project" value="UniProtKB-SubCell"/>
</dbReference>
<dbReference type="GO" id="GO:0004523">
    <property type="term" value="F:RNA-DNA hybrid ribonuclease activity"/>
    <property type="evidence" value="ECO:0007669"/>
    <property type="project" value="UniProtKB-UniRule"/>
</dbReference>
<evidence type="ECO:0000313" key="18">
    <source>
        <dbReference type="EMBL" id="AVI05441.1"/>
    </source>
</evidence>
<dbReference type="InterPro" id="IPR024567">
    <property type="entry name" value="RNase_HII/HIII_dom"/>
</dbReference>
<evidence type="ECO:0000256" key="10">
    <source>
        <dbReference type="ARBA" id="ARBA00022723"/>
    </source>
</evidence>
<dbReference type="EMBL" id="JAGHKT020000006">
    <property type="protein sequence ID" value="MCM5672352.1"/>
    <property type="molecule type" value="Genomic_DNA"/>
</dbReference>
<dbReference type="RefSeq" id="WP_017174592.1">
    <property type="nucleotide sequence ID" value="NZ_CAXOIK010000001.1"/>
</dbReference>
<evidence type="ECO:0000256" key="11">
    <source>
        <dbReference type="ARBA" id="ARBA00022759"/>
    </source>
</evidence>
<reference evidence="19 20" key="2">
    <citation type="submission" date="2022-06" db="EMBL/GenBank/DDBJ databases">
        <title>Staphylococcus hominis ShoR14 genome sequence.</title>
        <authorList>
            <person name="Yeo C.C."/>
            <person name="Chew C.H."/>
            <person name="Che Hamzah A.M."/>
            <person name="Al-Trad E.I."/>
        </authorList>
    </citation>
    <scope>NUCLEOTIDE SEQUENCE [LARGE SCALE GENOMIC DNA]</scope>
    <source>
        <strain evidence="19 20">ShoR14</strain>
    </source>
</reference>
<evidence type="ECO:0000256" key="7">
    <source>
        <dbReference type="ARBA" id="ARBA00019179"/>
    </source>
</evidence>
<dbReference type="NCBIfam" id="NF000595">
    <property type="entry name" value="PRK00015.1-3"/>
    <property type="match status" value="1"/>
</dbReference>
<protein>
    <recommendedName>
        <fullName evidence="7 14">Ribonuclease HII</fullName>
        <shortName evidence="14">RNase HII</shortName>
        <ecNumber evidence="6 14">3.1.26.4</ecNumber>
    </recommendedName>
</protein>
<dbReference type="GO" id="GO:0032299">
    <property type="term" value="C:ribonuclease H2 complex"/>
    <property type="evidence" value="ECO:0007669"/>
    <property type="project" value="TreeGrafter"/>
</dbReference>
<dbReference type="InterPro" id="IPR022898">
    <property type="entry name" value="RNase_HII"/>
</dbReference>
<evidence type="ECO:0000256" key="13">
    <source>
        <dbReference type="ARBA" id="ARBA00023211"/>
    </source>
</evidence>
<dbReference type="SUPFAM" id="SSF53098">
    <property type="entry name" value="Ribonuclease H-like"/>
    <property type="match status" value="1"/>
</dbReference>
<evidence type="ECO:0000256" key="16">
    <source>
        <dbReference type="RuleBase" id="RU003515"/>
    </source>
</evidence>
<keyword evidence="11 14" id="KW-0255">Endonuclease</keyword>
<accession>A0A3S7GT39</accession>
<dbReference type="GO" id="GO:0003723">
    <property type="term" value="F:RNA binding"/>
    <property type="evidence" value="ECO:0007669"/>
    <property type="project" value="UniProtKB-UniRule"/>
</dbReference>
<comment type="cofactor">
    <cofactor evidence="2">
        <name>Mg(2+)</name>
        <dbReference type="ChEBI" id="CHEBI:18420"/>
    </cofactor>
</comment>
<evidence type="ECO:0000256" key="8">
    <source>
        <dbReference type="ARBA" id="ARBA00022490"/>
    </source>
</evidence>
<gene>
    <name evidence="14" type="primary">rnhB</name>
    <name evidence="18" type="ORF">AZE34_01240</name>
    <name evidence="19" type="ORF">J7T32_006145</name>
</gene>
<dbReference type="Pfam" id="PF01351">
    <property type="entry name" value="RNase_HII"/>
    <property type="match status" value="1"/>
</dbReference>
<evidence type="ECO:0000256" key="6">
    <source>
        <dbReference type="ARBA" id="ARBA00012180"/>
    </source>
</evidence>
<evidence type="ECO:0000256" key="9">
    <source>
        <dbReference type="ARBA" id="ARBA00022722"/>
    </source>
</evidence>
<evidence type="ECO:0000256" key="12">
    <source>
        <dbReference type="ARBA" id="ARBA00022801"/>
    </source>
</evidence>
<evidence type="ECO:0000256" key="4">
    <source>
        <dbReference type="ARBA" id="ARBA00004496"/>
    </source>
</evidence>
<evidence type="ECO:0000259" key="17">
    <source>
        <dbReference type="PROSITE" id="PS51975"/>
    </source>
</evidence>
<dbReference type="HAMAP" id="MF_00052_B">
    <property type="entry name" value="RNase_HII_B"/>
    <property type="match status" value="1"/>
</dbReference>
<name>A0A3S7GT39_STAHO</name>
<dbReference type="GO" id="GO:0030145">
    <property type="term" value="F:manganese ion binding"/>
    <property type="evidence" value="ECO:0007669"/>
    <property type="project" value="UniProtKB-UniRule"/>
</dbReference>
<keyword evidence="13 14" id="KW-0464">Manganese</keyword>
<dbReference type="InterPro" id="IPR036397">
    <property type="entry name" value="RNaseH_sf"/>
</dbReference>
<dbReference type="PROSITE" id="PS51975">
    <property type="entry name" value="RNASE_H_2"/>
    <property type="match status" value="1"/>
</dbReference>
<dbReference type="EC" id="3.1.26.4" evidence="6 14"/>
<dbReference type="InterPro" id="IPR001352">
    <property type="entry name" value="RNase_HII/HIII"/>
</dbReference>
<dbReference type="InterPro" id="IPR012337">
    <property type="entry name" value="RNaseH-like_sf"/>
</dbReference>
<comment type="similarity">
    <text evidence="5 14 16">Belongs to the RNase HII family.</text>
</comment>
<comment type="cofactor">
    <cofactor evidence="14 15">
        <name>Mn(2+)</name>
        <dbReference type="ChEBI" id="CHEBI:29035"/>
    </cofactor>
    <cofactor evidence="14 15">
        <name>Mg(2+)</name>
        <dbReference type="ChEBI" id="CHEBI:18420"/>
    </cofactor>
    <text evidence="14 15">Manganese or magnesium. Binds 1 divalent metal ion per monomer in the absence of substrate. May bind a second metal ion after substrate binding.</text>
</comment>
<dbReference type="GO" id="GO:0043137">
    <property type="term" value="P:DNA replication, removal of RNA primer"/>
    <property type="evidence" value="ECO:0007669"/>
    <property type="project" value="TreeGrafter"/>
</dbReference>
<feature type="binding site" evidence="14 15">
    <location>
        <position position="79"/>
    </location>
    <ligand>
        <name>a divalent metal cation</name>
        <dbReference type="ChEBI" id="CHEBI:60240"/>
    </ligand>
</feature>
<evidence type="ECO:0000313" key="20">
    <source>
        <dbReference type="Proteomes" id="UP000665944"/>
    </source>
</evidence>
<dbReference type="GO" id="GO:0006298">
    <property type="term" value="P:mismatch repair"/>
    <property type="evidence" value="ECO:0007669"/>
    <property type="project" value="TreeGrafter"/>
</dbReference>
<organism evidence="18">
    <name type="scientific">Staphylococcus hominis</name>
    <dbReference type="NCBI Taxonomy" id="1290"/>
    <lineage>
        <taxon>Bacteria</taxon>
        <taxon>Bacillati</taxon>
        <taxon>Bacillota</taxon>
        <taxon>Bacilli</taxon>
        <taxon>Bacillales</taxon>
        <taxon>Staphylococcaceae</taxon>
        <taxon>Staphylococcus</taxon>
    </lineage>
</organism>
<proteinExistence type="inferred from homology"/>
<comment type="subcellular location">
    <subcellularLocation>
        <location evidence="4 14">Cytoplasm</location>
    </subcellularLocation>
</comment>
<keyword evidence="10 14" id="KW-0479">Metal-binding</keyword>
<keyword evidence="9 14" id="KW-0540">Nuclease</keyword>
<evidence type="ECO:0000256" key="3">
    <source>
        <dbReference type="ARBA" id="ARBA00004065"/>
    </source>
</evidence>
<evidence type="ECO:0000256" key="1">
    <source>
        <dbReference type="ARBA" id="ARBA00000077"/>
    </source>
</evidence>
<comment type="catalytic activity">
    <reaction evidence="1 14 15 16">
        <text>Endonucleolytic cleavage to 5'-phosphomonoester.</text>
        <dbReference type="EC" id="3.1.26.4"/>
    </reaction>
</comment>
<sequence length="255" mass="28708">MPQTIKEIKALLDTIDSIEALEQHELMSDTRKGVQQNIVRRRKQLLKDQETREHYQQMNKYENEILKDNPNALICGIDEVGRGPLAGPVVACAVILNKEHQYLGLDDSKKVSATKRKILNEQLKEGVYDYAYGIASAEEIDEFNIYNATKLAMKRAINQLTEQPNHLLIDAMTLDNAIPQTSIIKGDAKSVSIAAASIMAKEYRDGLMAEVALKYPGYDFEKNVGYGTKSHLQGLKQLGITPYHRKTFEPVKSMI</sequence>
<dbReference type="PANTHER" id="PTHR10954:SF18">
    <property type="entry name" value="RIBONUCLEASE HII"/>
    <property type="match status" value="1"/>
</dbReference>
<dbReference type="CDD" id="cd07182">
    <property type="entry name" value="RNase_HII_bacteria_HII_like"/>
    <property type="match status" value="1"/>
</dbReference>
<evidence type="ECO:0000313" key="19">
    <source>
        <dbReference type="EMBL" id="MCM5672352.1"/>
    </source>
</evidence>
<dbReference type="FunFam" id="3.30.420.10:FF:000006">
    <property type="entry name" value="Ribonuclease HII"/>
    <property type="match status" value="1"/>
</dbReference>
<evidence type="ECO:0000256" key="14">
    <source>
        <dbReference type="HAMAP-Rule" id="MF_00052"/>
    </source>
</evidence>
<feature type="binding site" evidence="14 15">
    <location>
        <position position="78"/>
    </location>
    <ligand>
        <name>a divalent metal cation</name>
        <dbReference type="ChEBI" id="CHEBI:60240"/>
    </ligand>
</feature>
<dbReference type="NCBIfam" id="NF000594">
    <property type="entry name" value="PRK00015.1-1"/>
    <property type="match status" value="1"/>
</dbReference>
<dbReference type="PANTHER" id="PTHR10954">
    <property type="entry name" value="RIBONUCLEASE H2 SUBUNIT A"/>
    <property type="match status" value="1"/>
</dbReference>
<comment type="function">
    <text evidence="3 14 16">Endonuclease that specifically degrades the RNA of RNA-DNA hybrids.</text>
</comment>
<evidence type="ECO:0000256" key="15">
    <source>
        <dbReference type="PROSITE-ProRule" id="PRU01319"/>
    </source>
</evidence>
<dbReference type="Gene3D" id="3.30.420.10">
    <property type="entry name" value="Ribonuclease H-like superfamily/Ribonuclease H"/>
    <property type="match status" value="1"/>
</dbReference>
<dbReference type="AlphaFoldDB" id="A0A3S7GT39"/>